<feature type="region of interest" description="Disordered" evidence="1">
    <location>
        <begin position="1"/>
        <end position="31"/>
    </location>
</feature>
<organism evidence="2 3">
    <name type="scientific">Microbotryum silenes-dioicae</name>
    <dbReference type="NCBI Taxonomy" id="796604"/>
    <lineage>
        <taxon>Eukaryota</taxon>
        <taxon>Fungi</taxon>
        <taxon>Dikarya</taxon>
        <taxon>Basidiomycota</taxon>
        <taxon>Pucciniomycotina</taxon>
        <taxon>Microbotryomycetes</taxon>
        <taxon>Microbotryales</taxon>
        <taxon>Microbotryaceae</taxon>
        <taxon>Microbotryum</taxon>
    </lineage>
</organism>
<keyword evidence="3" id="KW-1185">Reference proteome</keyword>
<name>A0A2X0PEV1_9BASI</name>
<gene>
    <name evidence="2" type="primary">BQ5605_C008g05318</name>
    <name evidence="2" type="ORF">BQ5605_C008G05318</name>
</gene>
<feature type="region of interest" description="Disordered" evidence="1">
    <location>
        <begin position="52"/>
        <end position="72"/>
    </location>
</feature>
<dbReference type="AlphaFoldDB" id="A0A2X0PEV1"/>
<protein>
    <submittedName>
        <fullName evidence="2">BQ5605_C008g05318 protein</fullName>
    </submittedName>
</protein>
<dbReference type="Proteomes" id="UP000249464">
    <property type="component" value="Unassembled WGS sequence"/>
</dbReference>
<dbReference type="EMBL" id="FQNC01000048">
    <property type="protein sequence ID" value="SGY80167.1"/>
    <property type="molecule type" value="Genomic_DNA"/>
</dbReference>
<feature type="compositionally biased region" description="Low complexity" evidence="1">
    <location>
        <begin position="19"/>
        <end position="31"/>
    </location>
</feature>
<proteinExistence type="predicted"/>
<reference evidence="2 3" key="1">
    <citation type="submission" date="2016-11" db="EMBL/GenBank/DDBJ databases">
        <authorList>
            <person name="Jaros S."/>
            <person name="Januszkiewicz K."/>
            <person name="Wedrychowicz H."/>
        </authorList>
    </citation>
    <scope>NUCLEOTIDE SEQUENCE [LARGE SCALE GENOMIC DNA]</scope>
</reference>
<sequence length="121" mass="11677">MSDPAAQDAAATLSQVANSGGPIASTSTTSAAAAAGSTSSSAVLAAAALMAGSNPSASTSNNTSQDAETSDVAILDPTLTAVASPNAQMPANYNKDLPMCANCLTQTPSTEFGSGKSFGTD</sequence>
<evidence type="ECO:0000313" key="2">
    <source>
        <dbReference type="EMBL" id="SGY80167.1"/>
    </source>
</evidence>
<feature type="compositionally biased region" description="Low complexity" evidence="1">
    <location>
        <begin position="52"/>
        <end position="64"/>
    </location>
</feature>
<accession>A0A2X0PEV1</accession>
<evidence type="ECO:0000313" key="3">
    <source>
        <dbReference type="Proteomes" id="UP000249464"/>
    </source>
</evidence>
<evidence type="ECO:0000256" key="1">
    <source>
        <dbReference type="SAM" id="MobiDB-lite"/>
    </source>
</evidence>